<feature type="compositionally biased region" description="Polar residues" evidence="1">
    <location>
        <begin position="284"/>
        <end position="294"/>
    </location>
</feature>
<organism evidence="2 3">
    <name type="scientific">Cysteiniphilum litorale</name>
    <dbReference type="NCBI Taxonomy" id="2056700"/>
    <lineage>
        <taxon>Bacteria</taxon>
        <taxon>Pseudomonadati</taxon>
        <taxon>Pseudomonadota</taxon>
        <taxon>Gammaproteobacteria</taxon>
        <taxon>Thiotrichales</taxon>
        <taxon>Fastidiosibacteraceae</taxon>
        <taxon>Cysteiniphilum</taxon>
    </lineage>
</organism>
<sequence length="466" mass="53288">MINYQLKDNGGNNKNDCLLIAIGRLGNPDLKEQQAVEAGWQAVFNGVDTMSVDYLQMLYTELKDAYSRDIENIGTYFSLDFNDDNSIALFKSELKETFGVDSLSQDIIETQLQDKVKQEVNEFLNHLKQQKDLQKYVELLKTIPEDKKQHLMLVSGNDLESRPGQVYEQFRELILSGKVPHFMAHKGGHDSGHYSNIVPTKIDYELFDQSTDPEQLIKQAFVNLMNDALLDATGFTHPEVLTRLDDNSNSQYTLQTLDNDLKFEQDMRQAKSESAKLHKEKGLNNPNENISSSILQSGSVDYPTLEELEAYSHEQEVATKLESLLAFVDKNIDKGYINNSRYTYQLTYEGNKYNVPWSLMQAYDSRTFGSYDSAKVISGLKADLEQENSADIIAQKLKAPMYGRLYNNTYGVSKEYLECLKNSQQFNDEVILTVDEKKDTWSVEKNNNEFSLFNPENQIGLKEFSK</sequence>
<proteinExistence type="predicted"/>
<dbReference type="OrthoDB" id="5619718at2"/>
<accession>A0A8J3E8S5</accession>
<evidence type="ECO:0000313" key="3">
    <source>
        <dbReference type="Proteomes" id="UP000636949"/>
    </source>
</evidence>
<dbReference type="AlphaFoldDB" id="A0A8J3E8S5"/>
<reference evidence="2" key="1">
    <citation type="journal article" date="2014" name="Int. J. Syst. Evol. Microbiol.">
        <title>Complete genome sequence of Corynebacterium casei LMG S-19264T (=DSM 44701T), isolated from a smear-ripened cheese.</title>
        <authorList>
            <consortium name="US DOE Joint Genome Institute (JGI-PGF)"/>
            <person name="Walter F."/>
            <person name="Albersmeier A."/>
            <person name="Kalinowski J."/>
            <person name="Ruckert C."/>
        </authorList>
    </citation>
    <scope>NUCLEOTIDE SEQUENCE</scope>
    <source>
        <strain evidence="2">CGMCC 1.15758</strain>
    </source>
</reference>
<name>A0A8J3E8S5_9GAMM</name>
<dbReference type="EMBL" id="BMJS01000021">
    <property type="protein sequence ID" value="GGG01172.1"/>
    <property type="molecule type" value="Genomic_DNA"/>
</dbReference>
<protein>
    <submittedName>
        <fullName evidence="2">Uncharacterized protein</fullName>
    </submittedName>
</protein>
<dbReference type="Proteomes" id="UP000636949">
    <property type="component" value="Unassembled WGS sequence"/>
</dbReference>
<evidence type="ECO:0000313" key="2">
    <source>
        <dbReference type="EMBL" id="GGG01172.1"/>
    </source>
</evidence>
<reference evidence="2" key="2">
    <citation type="submission" date="2020-09" db="EMBL/GenBank/DDBJ databases">
        <authorList>
            <person name="Sun Q."/>
            <person name="Zhou Y."/>
        </authorList>
    </citation>
    <scope>NUCLEOTIDE SEQUENCE</scope>
    <source>
        <strain evidence="2">CGMCC 1.15758</strain>
    </source>
</reference>
<comment type="caution">
    <text evidence="2">The sequence shown here is derived from an EMBL/GenBank/DDBJ whole genome shotgun (WGS) entry which is preliminary data.</text>
</comment>
<evidence type="ECO:0000256" key="1">
    <source>
        <dbReference type="SAM" id="MobiDB-lite"/>
    </source>
</evidence>
<gene>
    <name evidence="2" type="ORF">GCM10010995_18250</name>
</gene>
<dbReference type="RefSeq" id="WP_117003098.1">
    <property type="nucleotide sequence ID" value="NZ_BMJS01000021.1"/>
</dbReference>
<feature type="region of interest" description="Disordered" evidence="1">
    <location>
        <begin position="274"/>
        <end position="294"/>
    </location>
</feature>
<keyword evidence="3" id="KW-1185">Reference proteome</keyword>